<evidence type="ECO:0000313" key="1">
    <source>
        <dbReference type="EMBL" id="GGJ74373.1"/>
    </source>
</evidence>
<evidence type="ECO:0000313" key="2">
    <source>
        <dbReference type="Proteomes" id="UP000606115"/>
    </source>
</evidence>
<accession>A0ABQ2DV33</accession>
<reference evidence="2" key="1">
    <citation type="journal article" date="2019" name="Int. J. Syst. Evol. Microbiol.">
        <title>The Global Catalogue of Microorganisms (GCM) 10K type strain sequencing project: providing services to taxonomists for standard genome sequencing and annotation.</title>
        <authorList>
            <consortium name="The Broad Institute Genomics Platform"/>
            <consortium name="The Broad Institute Genome Sequencing Center for Infectious Disease"/>
            <person name="Wu L."/>
            <person name="Ma J."/>
        </authorList>
    </citation>
    <scope>NUCLEOTIDE SEQUENCE [LARGE SCALE GENOMIC DNA]</scope>
    <source>
        <strain evidence="2">CGMCC 1.3685</strain>
    </source>
</reference>
<evidence type="ECO:0008006" key="3">
    <source>
        <dbReference type="Google" id="ProtNLM"/>
    </source>
</evidence>
<sequence>MAHDLSLIIGGMELNNPSHRNGYFEVDDIDGWWKAPSRKTRDESRPNADGDFDSVDHFESRFVTIKGAFAAKSPGDRWAGADILSSLLSGGSEIMTVRADGQAQWARVKLVDNSDMDWTAYKLLEYSIQVKAVDPRKFGGAEVFTATAGGSSVGVFQRGTYPATPILTISGTMPGGYRITKGGKTVSVTAPLTASQIHTLDLSTGILRIDGAVATGGLNDYQWNTIAPGLAQNVALAPLTTGTGALAIEVTDTYM</sequence>
<organism evidence="1 2">
    <name type="scientific">Glutamicibacter ardleyensis</name>
    <dbReference type="NCBI Taxonomy" id="225894"/>
    <lineage>
        <taxon>Bacteria</taxon>
        <taxon>Bacillati</taxon>
        <taxon>Actinomycetota</taxon>
        <taxon>Actinomycetes</taxon>
        <taxon>Micrococcales</taxon>
        <taxon>Micrococcaceae</taxon>
        <taxon>Glutamicibacter</taxon>
    </lineage>
</organism>
<name>A0ABQ2DV33_9MICC</name>
<dbReference type="RefSeq" id="WP_188687459.1">
    <property type="nucleotide sequence ID" value="NZ_BMKX01000015.1"/>
</dbReference>
<dbReference type="EMBL" id="BMKX01000015">
    <property type="protein sequence ID" value="GGJ74373.1"/>
    <property type="molecule type" value="Genomic_DNA"/>
</dbReference>
<dbReference type="GeneID" id="303305986"/>
<comment type="caution">
    <text evidence="1">The sequence shown here is derived from an EMBL/GenBank/DDBJ whole genome shotgun (WGS) entry which is preliminary data.</text>
</comment>
<dbReference type="Proteomes" id="UP000606115">
    <property type="component" value="Unassembled WGS sequence"/>
</dbReference>
<proteinExistence type="predicted"/>
<gene>
    <name evidence="1" type="ORF">GCM10007173_36630</name>
</gene>
<keyword evidence="2" id="KW-1185">Reference proteome</keyword>
<protein>
    <recommendedName>
        <fullName evidence="3">Phage tail protein</fullName>
    </recommendedName>
</protein>